<evidence type="ECO:0000313" key="2">
    <source>
        <dbReference type="EMBL" id="KAF4975036.1"/>
    </source>
</evidence>
<evidence type="ECO:0000313" key="3">
    <source>
        <dbReference type="Proteomes" id="UP000635477"/>
    </source>
</evidence>
<proteinExistence type="predicted"/>
<evidence type="ECO:0000256" key="1">
    <source>
        <dbReference type="SAM" id="MobiDB-lite"/>
    </source>
</evidence>
<dbReference type="OrthoDB" id="5106207at2759"/>
<feature type="compositionally biased region" description="Low complexity" evidence="1">
    <location>
        <begin position="162"/>
        <end position="174"/>
    </location>
</feature>
<feature type="compositionally biased region" description="Acidic residues" evidence="1">
    <location>
        <begin position="393"/>
        <end position="421"/>
    </location>
</feature>
<feature type="region of interest" description="Disordered" evidence="1">
    <location>
        <begin position="162"/>
        <end position="374"/>
    </location>
</feature>
<feature type="compositionally biased region" description="Polar residues" evidence="1">
    <location>
        <begin position="203"/>
        <end position="215"/>
    </location>
</feature>
<reference evidence="2" key="2">
    <citation type="submission" date="2020-05" db="EMBL/GenBank/DDBJ databases">
        <authorList>
            <person name="Kim H.-S."/>
            <person name="Proctor R.H."/>
            <person name="Brown D.W."/>
        </authorList>
    </citation>
    <scope>NUCLEOTIDE SEQUENCE</scope>
    <source>
        <strain evidence="2">NRRL 22465</strain>
    </source>
</reference>
<feature type="region of interest" description="Disordered" evidence="1">
    <location>
        <begin position="386"/>
        <end position="421"/>
    </location>
</feature>
<accession>A0A8H4XHZ4</accession>
<keyword evidence="3" id="KW-1185">Reference proteome</keyword>
<organism evidence="2 3">
    <name type="scientific">Fusarium zealandicum</name>
    <dbReference type="NCBI Taxonomy" id="1053134"/>
    <lineage>
        <taxon>Eukaryota</taxon>
        <taxon>Fungi</taxon>
        <taxon>Dikarya</taxon>
        <taxon>Ascomycota</taxon>
        <taxon>Pezizomycotina</taxon>
        <taxon>Sordariomycetes</taxon>
        <taxon>Hypocreomycetidae</taxon>
        <taxon>Hypocreales</taxon>
        <taxon>Nectriaceae</taxon>
        <taxon>Fusarium</taxon>
        <taxon>Fusarium staphyleae species complex</taxon>
    </lineage>
</organism>
<sequence>MSELAESSSVFPHAHRGGTKCIGWVSRYARLCERPIGKGRFQEHEKLLRELNELPIAERADSELLVQAVSQILCHNHVHNDLDKQVTKAQGIFRDAAAEEAAAEEAAAKAAKAAEDQRIQAAIQQVLSDESRYTRQTILARQSQAPVQTPRAPTVRALTARASTTRASTAQTPALPGPSTYITTPHETTARPVTRHQDYAPVQYSQVKTRPQSQTKAREPAAHPRAPRQDFTTVYYEQAVSQPEPQPHVREKAARPSARQQRYAPAYIDPREAQVQPQPQIVKSSVRPVARYQEPTPEYSGRTGRQSRYLSQVQTPDASPSVRYRALTPEYDDLDEVEPQPQARTRKNKQQVKASRLTPPASPDSRRVSIADTEVPVGRYAAPRANVVYNESNSEDSVSEDDSVQDGSDYDEPEQLSDNEMDPQELWFAYNDKWKVLVKEGPTPGARLEDEMPWPVFSGKMVDVNAFNVRAFFEGVCAGFSNKKAFNKMISKETDRWEPSNITEVLGRDPFGGMYRAYFQVIHEVAEKCMDELLV</sequence>
<dbReference type="EMBL" id="JABEYC010000682">
    <property type="protein sequence ID" value="KAF4975036.1"/>
    <property type="molecule type" value="Genomic_DNA"/>
</dbReference>
<name>A0A8H4XHZ4_9HYPO</name>
<reference evidence="2" key="1">
    <citation type="journal article" date="2020" name="BMC Genomics">
        <title>Correction to: Identification and distribution of gene clusters required for synthesis of sphingolipid metabolism inhibitors in diverse species of the filamentous fungus Fusarium.</title>
        <authorList>
            <person name="Kim H.S."/>
            <person name="Lohmar J.M."/>
            <person name="Busman M."/>
            <person name="Brown D.W."/>
            <person name="Naumann T.A."/>
            <person name="Divon H.H."/>
            <person name="Lysoe E."/>
            <person name="Uhlig S."/>
            <person name="Proctor R.H."/>
        </authorList>
    </citation>
    <scope>NUCLEOTIDE SEQUENCE</scope>
    <source>
        <strain evidence="2">NRRL 22465</strain>
    </source>
</reference>
<dbReference type="Proteomes" id="UP000635477">
    <property type="component" value="Unassembled WGS sequence"/>
</dbReference>
<dbReference type="AlphaFoldDB" id="A0A8H4XHZ4"/>
<protein>
    <submittedName>
        <fullName evidence="2">Uncharacterized protein</fullName>
    </submittedName>
</protein>
<feature type="compositionally biased region" description="Polar residues" evidence="1">
    <location>
        <begin position="303"/>
        <end position="318"/>
    </location>
</feature>
<comment type="caution">
    <text evidence="2">The sequence shown here is derived from an EMBL/GenBank/DDBJ whole genome shotgun (WGS) entry which is preliminary data.</text>
</comment>
<gene>
    <name evidence="2" type="ORF">FZEAL_8128</name>
</gene>